<keyword evidence="6 9" id="KW-0804">Transcription</keyword>
<dbReference type="AlphaFoldDB" id="A0A6G1S6F6"/>
<comment type="similarity">
    <text evidence="2 9">Belongs to the Mediator complex subunit 10 family.</text>
</comment>
<evidence type="ECO:0000256" key="5">
    <source>
        <dbReference type="ARBA" id="ARBA00023159"/>
    </source>
</evidence>
<dbReference type="EMBL" id="GGYP01001324">
    <property type="protein sequence ID" value="MDE46095.1"/>
    <property type="molecule type" value="Transcribed_RNA"/>
</dbReference>
<comment type="function">
    <text evidence="9">Component of the Mediator complex, a coactivator involved in the regulated transcription of nearly all RNA polymerase II-dependent genes. Mediator functions as a bridge to convey information from gene-specific regulatory proteins to the basal RNA polymerase II transcription machinery. Mediator is recruited to promoters by direct interactions with regulatory proteins and serves as a scaffold for the assembly of a functional preinitiation complex with RNA polymerase II and the general transcription factors.</text>
</comment>
<keyword evidence="7 9" id="KW-0539">Nucleus</keyword>
<evidence type="ECO:0000256" key="6">
    <source>
        <dbReference type="ARBA" id="ARBA00023163"/>
    </source>
</evidence>
<accession>A0A6G1S6F6</accession>
<name>A0A6G1S6F6_9ACAR</name>
<evidence type="ECO:0000256" key="7">
    <source>
        <dbReference type="ARBA" id="ARBA00023242"/>
    </source>
</evidence>
<dbReference type="InterPro" id="IPR019145">
    <property type="entry name" value="Mediator_Med10"/>
</dbReference>
<keyword evidence="4 9" id="KW-0805">Transcription regulation</keyword>
<organism evidence="10">
    <name type="scientific">Aceria tosichella</name>
    <name type="common">wheat curl mite</name>
    <dbReference type="NCBI Taxonomy" id="561515"/>
    <lineage>
        <taxon>Eukaryota</taxon>
        <taxon>Metazoa</taxon>
        <taxon>Ecdysozoa</taxon>
        <taxon>Arthropoda</taxon>
        <taxon>Chelicerata</taxon>
        <taxon>Arachnida</taxon>
        <taxon>Acari</taxon>
        <taxon>Acariformes</taxon>
        <taxon>Trombidiformes</taxon>
        <taxon>Prostigmata</taxon>
        <taxon>Eupodina</taxon>
        <taxon>Eriophyoidea</taxon>
        <taxon>Eriophyidae</taxon>
        <taxon>Eriophyinae</taxon>
        <taxon>Aceriini</taxon>
        <taxon>Aceria</taxon>
    </lineage>
</organism>
<proteinExistence type="inferred from homology"/>
<gene>
    <name evidence="9 10" type="primary">MED10</name>
    <name evidence="10" type="ORF">g.11199</name>
</gene>
<evidence type="ECO:0000256" key="1">
    <source>
        <dbReference type="ARBA" id="ARBA00004123"/>
    </source>
</evidence>
<dbReference type="GO" id="GO:0003712">
    <property type="term" value="F:transcription coregulator activity"/>
    <property type="evidence" value="ECO:0007669"/>
    <property type="project" value="InterPro"/>
</dbReference>
<sequence>MEQLESQIEIFVENVRQLGIIVTDFQPQNGQPVLNQKINQVVNSLKDIDRLKDTIQNVQLPIEVFEYIDSGKNPQFYTKDYMEKALSKNEEVKGKIDYYKKFKSLLIDELTKVFPTEMNKYHTFRPRE</sequence>
<evidence type="ECO:0000256" key="2">
    <source>
        <dbReference type="ARBA" id="ARBA00005389"/>
    </source>
</evidence>
<dbReference type="PANTHER" id="PTHR13345">
    <property type="entry name" value="MEDIATOR OF RNA POLYMERASE II TRANSCRIPTION SUBUNIT 10"/>
    <property type="match status" value="1"/>
</dbReference>
<dbReference type="GO" id="GO:0006357">
    <property type="term" value="P:regulation of transcription by RNA polymerase II"/>
    <property type="evidence" value="ECO:0007669"/>
    <property type="project" value="InterPro"/>
</dbReference>
<dbReference type="GO" id="GO:0016592">
    <property type="term" value="C:mediator complex"/>
    <property type="evidence" value="ECO:0007669"/>
    <property type="project" value="InterPro"/>
</dbReference>
<protein>
    <recommendedName>
        <fullName evidence="3 9">Mediator of RNA polymerase II transcription subunit 10</fullName>
    </recommendedName>
    <alternativeName>
        <fullName evidence="8 9">Mediator complex subunit 10</fullName>
    </alternativeName>
</protein>
<comment type="subunit">
    <text evidence="9">Component of the Mediator complex.</text>
</comment>
<reference evidence="10" key="1">
    <citation type="submission" date="2018-10" db="EMBL/GenBank/DDBJ databases">
        <title>Transcriptome assembly of Aceria tosichella (Wheat curl mite) Type 2.</title>
        <authorList>
            <person name="Scully E.D."/>
            <person name="Geib S.M."/>
            <person name="Palmer N.A."/>
            <person name="Gupta A.K."/>
            <person name="Sarath G."/>
            <person name="Tatineni S."/>
        </authorList>
    </citation>
    <scope>NUCLEOTIDE SEQUENCE</scope>
    <source>
        <strain evidence="10">LincolnNE</strain>
    </source>
</reference>
<dbReference type="PANTHER" id="PTHR13345:SF13">
    <property type="entry name" value="MEDIATOR OF RNA POLYMERASE II TRANSCRIPTION SUBUNIT 10"/>
    <property type="match status" value="1"/>
</dbReference>
<comment type="subcellular location">
    <subcellularLocation>
        <location evidence="1 9">Nucleus</location>
    </subcellularLocation>
</comment>
<evidence type="ECO:0000256" key="4">
    <source>
        <dbReference type="ARBA" id="ARBA00023015"/>
    </source>
</evidence>
<evidence type="ECO:0000313" key="10">
    <source>
        <dbReference type="EMBL" id="MDE46095.1"/>
    </source>
</evidence>
<keyword evidence="5 9" id="KW-0010">Activator</keyword>
<dbReference type="Pfam" id="PF09748">
    <property type="entry name" value="Med10"/>
    <property type="match status" value="1"/>
</dbReference>
<evidence type="ECO:0000256" key="3">
    <source>
        <dbReference type="ARBA" id="ARBA00019617"/>
    </source>
</evidence>
<evidence type="ECO:0000256" key="9">
    <source>
        <dbReference type="RuleBase" id="RU364146"/>
    </source>
</evidence>
<evidence type="ECO:0000256" key="8">
    <source>
        <dbReference type="ARBA" id="ARBA00032004"/>
    </source>
</evidence>